<evidence type="ECO:0008006" key="8">
    <source>
        <dbReference type="Google" id="ProtNLM"/>
    </source>
</evidence>
<evidence type="ECO:0000313" key="7">
    <source>
        <dbReference type="Proteomes" id="UP000051012"/>
    </source>
</evidence>
<evidence type="ECO:0000256" key="5">
    <source>
        <dbReference type="SAM" id="Phobius"/>
    </source>
</evidence>
<keyword evidence="2 5" id="KW-0812">Transmembrane</keyword>
<evidence type="ECO:0000256" key="3">
    <source>
        <dbReference type="ARBA" id="ARBA00022989"/>
    </source>
</evidence>
<feature type="transmembrane region" description="Helical" evidence="5">
    <location>
        <begin position="38"/>
        <end position="56"/>
    </location>
</feature>
<feature type="transmembrane region" description="Helical" evidence="5">
    <location>
        <begin position="115"/>
        <end position="142"/>
    </location>
</feature>
<feature type="transmembrane region" description="Helical" evidence="5">
    <location>
        <begin position="68"/>
        <end position="88"/>
    </location>
</feature>
<organism evidence="6 7">
    <name type="scientific">candidate division TA06 bacterium DG_78</name>
    <dbReference type="NCBI Taxonomy" id="1703772"/>
    <lineage>
        <taxon>Bacteria</taxon>
        <taxon>Bacteria division TA06</taxon>
    </lineage>
</organism>
<sequence length="172" mass="20649">MKKDFIIWFGICFICYIIRTVFNILNYKKSPLAENKKIVTSVLIVMGILWFSWFQMCFSDPIKMNIPAWLRYIGFLLFLLGVFLFIFSHMKLRGLKDKEGLVTSGIYSKIRNPMYLGFVIWLVGFPIYMQCFTTLVSSLIWISHILYWKTLEEKELEGKYKEYTEYKMKTWF</sequence>
<dbReference type="GO" id="GO:0012505">
    <property type="term" value="C:endomembrane system"/>
    <property type="evidence" value="ECO:0007669"/>
    <property type="project" value="UniProtKB-SubCell"/>
</dbReference>
<gene>
    <name evidence="6" type="ORF">AMJ52_05060</name>
</gene>
<evidence type="ECO:0000256" key="4">
    <source>
        <dbReference type="ARBA" id="ARBA00023136"/>
    </source>
</evidence>
<accession>A0A0S7YDG2</accession>
<keyword evidence="4 5" id="KW-0472">Membrane</keyword>
<keyword evidence="3 5" id="KW-1133">Transmembrane helix</keyword>
<evidence type="ECO:0000313" key="6">
    <source>
        <dbReference type="EMBL" id="KPJ72807.1"/>
    </source>
</evidence>
<dbReference type="Proteomes" id="UP000051012">
    <property type="component" value="Unassembled WGS sequence"/>
</dbReference>
<feature type="transmembrane region" description="Helical" evidence="5">
    <location>
        <begin position="6"/>
        <end position="26"/>
    </location>
</feature>
<protein>
    <recommendedName>
        <fullName evidence="8">Steroid 5-alpha reductase C-terminal domain-containing protein</fullName>
    </recommendedName>
</protein>
<dbReference type="AlphaFoldDB" id="A0A0S7YDG2"/>
<dbReference type="Gene3D" id="1.20.120.1630">
    <property type="match status" value="1"/>
</dbReference>
<dbReference type="Pfam" id="PF04191">
    <property type="entry name" value="PEMT"/>
    <property type="match status" value="1"/>
</dbReference>
<dbReference type="PANTHER" id="PTHR43847">
    <property type="entry name" value="BLL3993 PROTEIN"/>
    <property type="match status" value="1"/>
</dbReference>
<name>A0A0S7YDG2_UNCT6</name>
<proteinExistence type="predicted"/>
<dbReference type="PANTHER" id="PTHR43847:SF1">
    <property type="entry name" value="BLL3993 PROTEIN"/>
    <property type="match status" value="1"/>
</dbReference>
<evidence type="ECO:0000256" key="2">
    <source>
        <dbReference type="ARBA" id="ARBA00022692"/>
    </source>
</evidence>
<comment type="subcellular location">
    <subcellularLocation>
        <location evidence="1">Endomembrane system</location>
        <topology evidence="1">Multi-pass membrane protein</topology>
    </subcellularLocation>
</comment>
<dbReference type="EMBL" id="LJNI01000054">
    <property type="protein sequence ID" value="KPJ72807.1"/>
    <property type="molecule type" value="Genomic_DNA"/>
</dbReference>
<dbReference type="InterPro" id="IPR007318">
    <property type="entry name" value="Phopholipid_MeTrfase"/>
</dbReference>
<comment type="caution">
    <text evidence="6">The sequence shown here is derived from an EMBL/GenBank/DDBJ whole genome shotgun (WGS) entry which is preliminary data.</text>
</comment>
<dbReference type="InterPro" id="IPR052527">
    <property type="entry name" value="Metal_cation-efflux_comp"/>
</dbReference>
<evidence type="ECO:0000256" key="1">
    <source>
        <dbReference type="ARBA" id="ARBA00004127"/>
    </source>
</evidence>
<reference evidence="6 7" key="1">
    <citation type="journal article" date="2015" name="Microbiome">
        <title>Genomic resolution of linkages in carbon, nitrogen, and sulfur cycling among widespread estuary sediment bacteria.</title>
        <authorList>
            <person name="Baker B.J."/>
            <person name="Lazar C.S."/>
            <person name="Teske A.P."/>
            <person name="Dick G.J."/>
        </authorList>
    </citation>
    <scope>NUCLEOTIDE SEQUENCE [LARGE SCALE GENOMIC DNA]</scope>
    <source>
        <strain evidence="6">DG_78</strain>
    </source>
</reference>